<feature type="chain" id="PRO_5039425080" evidence="5">
    <location>
        <begin position="35"/>
        <end position="350"/>
    </location>
</feature>
<dbReference type="PANTHER" id="PTHR47737:SF1">
    <property type="entry name" value="GLYCINE BETAINE_PROLINE BETAINE TRANSPORT SYSTEM PERMEASE PROTEIN PROW"/>
    <property type="match status" value="1"/>
</dbReference>
<organism evidence="7 8">
    <name type="scientific">Candidatus Corynebacterium avicola</name>
    <dbReference type="NCBI Taxonomy" id="2838527"/>
    <lineage>
        <taxon>Bacteria</taxon>
        <taxon>Bacillati</taxon>
        <taxon>Actinomycetota</taxon>
        <taxon>Actinomycetes</taxon>
        <taxon>Mycobacteriales</taxon>
        <taxon>Corynebacteriaceae</taxon>
        <taxon>Corynebacterium</taxon>
    </lineage>
</organism>
<accession>A0A9D1RNW5</accession>
<sequence length="350" mass="37937">MNTTARTATSGRKRATRTASAFGALLVSSTMVLTACGADNEGGGSGSDEADSSGESELVQELADCTPGEDSADVADLDVDDDKEISIAAFNGWDESFVAAHLLKYALDEDGYDTELDSYDMAAGYTGLADGDIDVVMDGWLPLTHADQVDTHGDDIEAQGCWYDNAELTIAVNEDSPAQEIGDLADMGDEYDNRLVGIEPGAGLTNRTQDYAIPEYGLDSLDFQISSTPAMLTELQRAEDSGDNIAVTLWRPHWAYEEYDVRDLEDPEGAMGGTEKIMNFSRSGLSEDNPYVSQLVKNLVLDDETLFSLEDLMFNEDNYGGENLEEAVAEWLEDNPDFLDDWKAGALGEE</sequence>
<evidence type="ECO:0000313" key="7">
    <source>
        <dbReference type="EMBL" id="HIW90518.1"/>
    </source>
</evidence>
<evidence type="ECO:0000256" key="4">
    <source>
        <dbReference type="ARBA" id="ARBA00023136"/>
    </source>
</evidence>
<feature type="signal peptide" evidence="5">
    <location>
        <begin position="1"/>
        <end position="34"/>
    </location>
</feature>
<dbReference type="GO" id="GO:0015226">
    <property type="term" value="F:carnitine transmembrane transporter activity"/>
    <property type="evidence" value="ECO:0007669"/>
    <property type="project" value="TreeGrafter"/>
</dbReference>
<dbReference type="CDD" id="cd13639">
    <property type="entry name" value="PBP2_OpuAC_like"/>
    <property type="match status" value="1"/>
</dbReference>
<feature type="domain" description="ABC-type glycine betaine transport system substrate-binding" evidence="6">
    <location>
        <begin position="83"/>
        <end position="333"/>
    </location>
</feature>
<dbReference type="GO" id="GO:0043190">
    <property type="term" value="C:ATP-binding cassette (ABC) transporter complex"/>
    <property type="evidence" value="ECO:0007669"/>
    <property type="project" value="InterPro"/>
</dbReference>
<keyword evidence="3" id="KW-1003">Cell membrane</keyword>
<dbReference type="Gene3D" id="3.40.190.100">
    <property type="entry name" value="Glycine betaine-binding periplasmic protein, domain 2"/>
    <property type="match status" value="1"/>
</dbReference>
<dbReference type="InterPro" id="IPR007210">
    <property type="entry name" value="ABC_Gly_betaine_transp_sub-bd"/>
</dbReference>
<reference evidence="7" key="2">
    <citation type="submission" date="2021-04" db="EMBL/GenBank/DDBJ databases">
        <authorList>
            <person name="Gilroy R."/>
        </authorList>
    </citation>
    <scope>NUCLEOTIDE SEQUENCE</scope>
    <source>
        <strain evidence="7">CHK32-1732</strain>
    </source>
</reference>
<protein>
    <submittedName>
        <fullName evidence="7">Glycine betaine ABC transporter substrate-binding protein</fullName>
    </submittedName>
</protein>
<keyword evidence="5" id="KW-0732">Signal</keyword>
<gene>
    <name evidence="7" type="ORF">H9870_02490</name>
</gene>
<dbReference type="EMBL" id="DXGC01000021">
    <property type="protein sequence ID" value="HIW90518.1"/>
    <property type="molecule type" value="Genomic_DNA"/>
</dbReference>
<proteinExistence type="predicted"/>
<dbReference type="PANTHER" id="PTHR47737">
    <property type="entry name" value="GLYCINE BETAINE/PROLINE BETAINE TRANSPORT SYSTEM PERMEASE PROTEIN PROW"/>
    <property type="match status" value="1"/>
</dbReference>
<reference evidence="7" key="1">
    <citation type="journal article" date="2021" name="PeerJ">
        <title>Extensive microbial diversity within the chicken gut microbiome revealed by metagenomics and culture.</title>
        <authorList>
            <person name="Gilroy R."/>
            <person name="Ravi A."/>
            <person name="Getino M."/>
            <person name="Pursley I."/>
            <person name="Horton D.L."/>
            <person name="Alikhan N.F."/>
            <person name="Baker D."/>
            <person name="Gharbi K."/>
            <person name="Hall N."/>
            <person name="Watson M."/>
            <person name="Adriaenssens E.M."/>
            <person name="Foster-Nyarko E."/>
            <person name="Jarju S."/>
            <person name="Secka A."/>
            <person name="Antonio M."/>
            <person name="Oren A."/>
            <person name="Chaudhuri R.R."/>
            <person name="La Ragione R."/>
            <person name="Hildebrand F."/>
            <person name="Pallen M.J."/>
        </authorList>
    </citation>
    <scope>NUCLEOTIDE SEQUENCE</scope>
    <source>
        <strain evidence="7">CHK32-1732</strain>
    </source>
</reference>
<evidence type="ECO:0000256" key="5">
    <source>
        <dbReference type="SAM" id="SignalP"/>
    </source>
</evidence>
<keyword evidence="2" id="KW-0813">Transport</keyword>
<evidence type="ECO:0000259" key="6">
    <source>
        <dbReference type="Pfam" id="PF04069"/>
    </source>
</evidence>
<keyword evidence="4" id="KW-0472">Membrane</keyword>
<dbReference type="SUPFAM" id="SSF53850">
    <property type="entry name" value="Periplasmic binding protein-like II"/>
    <property type="match status" value="1"/>
</dbReference>
<dbReference type="GO" id="GO:0015871">
    <property type="term" value="P:choline transport"/>
    <property type="evidence" value="ECO:0007669"/>
    <property type="project" value="TreeGrafter"/>
</dbReference>
<dbReference type="GO" id="GO:0005275">
    <property type="term" value="F:amine transmembrane transporter activity"/>
    <property type="evidence" value="ECO:0007669"/>
    <property type="project" value="TreeGrafter"/>
</dbReference>
<name>A0A9D1RNW5_9CORY</name>
<dbReference type="GO" id="GO:0031460">
    <property type="term" value="P:glycine betaine transport"/>
    <property type="evidence" value="ECO:0007669"/>
    <property type="project" value="TreeGrafter"/>
</dbReference>
<dbReference type="Pfam" id="PF04069">
    <property type="entry name" value="OpuAC"/>
    <property type="match status" value="1"/>
</dbReference>
<evidence type="ECO:0000256" key="1">
    <source>
        <dbReference type="ARBA" id="ARBA00004236"/>
    </source>
</evidence>
<dbReference type="Gene3D" id="3.40.190.10">
    <property type="entry name" value="Periplasmic binding protein-like II"/>
    <property type="match status" value="1"/>
</dbReference>
<evidence type="ECO:0000256" key="2">
    <source>
        <dbReference type="ARBA" id="ARBA00022448"/>
    </source>
</evidence>
<evidence type="ECO:0000313" key="8">
    <source>
        <dbReference type="Proteomes" id="UP000824190"/>
    </source>
</evidence>
<dbReference type="AlphaFoldDB" id="A0A9D1RNW5"/>
<comment type="caution">
    <text evidence="7">The sequence shown here is derived from an EMBL/GenBank/DDBJ whole genome shotgun (WGS) entry which is preliminary data.</text>
</comment>
<dbReference type="Proteomes" id="UP000824190">
    <property type="component" value="Unassembled WGS sequence"/>
</dbReference>
<comment type="subcellular location">
    <subcellularLocation>
        <location evidence="1">Cell membrane</location>
    </subcellularLocation>
</comment>
<evidence type="ECO:0000256" key="3">
    <source>
        <dbReference type="ARBA" id="ARBA00022475"/>
    </source>
</evidence>